<name>A0ABS8S9Q7_DATST</name>
<reference evidence="2 3" key="1">
    <citation type="journal article" date="2021" name="BMC Genomics">
        <title>Datura genome reveals duplications of psychoactive alkaloid biosynthetic genes and high mutation rate following tissue culture.</title>
        <authorList>
            <person name="Rajewski A."/>
            <person name="Carter-House D."/>
            <person name="Stajich J."/>
            <person name="Litt A."/>
        </authorList>
    </citation>
    <scope>NUCLEOTIDE SEQUENCE [LARGE SCALE GENOMIC DNA]</scope>
    <source>
        <strain evidence="2">AR-01</strain>
    </source>
</reference>
<keyword evidence="3" id="KW-1185">Reference proteome</keyword>
<proteinExistence type="predicted"/>
<comment type="caution">
    <text evidence="2">The sequence shown here is derived from an EMBL/GenBank/DDBJ whole genome shotgun (WGS) entry which is preliminary data.</text>
</comment>
<organism evidence="2 3">
    <name type="scientific">Datura stramonium</name>
    <name type="common">Jimsonweed</name>
    <name type="synonym">Common thornapple</name>
    <dbReference type="NCBI Taxonomy" id="4076"/>
    <lineage>
        <taxon>Eukaryota</taxon>
        <taxon>Viridiplantae</taxon>
        <taxon>Streptophyta</taxon>
        <taxon>Embryophyta</taxon>
        <taxon>Tracheophyta</taxon>
        <taxon>Spermatophyta</taxon>
        <taxon>Magnoliopsida</taxon>
        <taxon>eudicotyledons</taxon>
        <taxon>Gunneridae</taxon>
        <taxon>Pentapetalae</taxon>
        <taxon>asterids</taxon>
        <taxon>lamiids</taxon>
        <taxon>Solanales</taxon>
        <taxon>Solanaceae</taxon>
        <taxon>Solanoideae</taxon>
        <taxon>Datureae</taxon>
        <taxon>Datura</taxon>
    </lineage>
</organism>
<accession>A0ABS8S9Q7</accession>
<feature type="region of interest" description="Disordered" evidence="1">
    <location>
        <begin position="1"/>
        <end position="21"/>
    </location>
</feature>
<dbReference type="Proteomes" id="UP000823775">
    <property type="component" value="Unassembled WGS sequence"/>
</dbReference>
<evidence type="ECO:0000313" key="3">
    <source>
        <dbReference type="Proteomes" id="UP000823775"/>
    </source>
</evidence>
<evidence type="ECO:0000256" key="1">
    <source>
        <dbReference type="SAM" id="MobiDB-lite"/>
    </source>
</evidence>
<gene>
    <name evidence="2" type="ORF">HAX54_028641</name>
</gene>
<evidence type="ECO:0000313" key="2">
    <source>
        <dbReference type="EMBL" id="MCD7455553.1"/>
    </source>
</evidence>
<feature type="non-terminal residue" evidence="2">
    <location>
        <position position="61"/>
    </location>
</feature>
<sequence>MRPADFHSGSRGRSKPQYLGEPFRYSTPAISEWHNTTDRVSGRVVCTNRAMWKRGTIGLRA</sequence>
<protein>
    <submittedName>
        <fullName evidence="2">Uncharacterized protein</fullName>
    </submittedName>
</protein>
<dbReference type="EMBL" id="JACEIK010000352">
    <property type="protein sequence ID" value="MCD7455553.1"/>
    <property type="molecule type" value="Genomic_DNA"/>
</dbReference>